<reference evidence="2 3" key="1">
    <citation type="submission" date="2024-01" db="EMBL/GenBank/DDBJ databases">
        <title>Genome assemblies of Stephania.</title>
        <authorList>
            <person name="Yang L."/>
        </authorList>
    </citation>
    <scope>NUCLEOTIDE SEQUENCE [LARGE SCALE GENOMIC DNA]</scope>
    <source>
        <strain evidence="2">QJT</strain>
        <tissue evidence="2">Leaf</tissue>
    </source>
</reference>
<protein>
    <submittedName>
        <fullName evidence="2">Uncharacterized protein</fullName>
    </submittedName>
</protein>
<accession>A0AAP0EUG5</accession>
<feature type="compositionally biased region" description="Basic residues" evidence="1">
    <location>
        <begin position="27"/>
        <end position="38"/>
    </location>
</feature>
<sequence>MGPSAPPATGADYAGASGGWPEGHRPLSGRRRGGRRVANHPFPPLSMVHMGWGKRSLLVGLPPPSTARMGLPCGAPPVGKCTLDRVETSKGKELMLGPSSTTRPGKEKIGDYL</sequence>
<evidence type="ECO:0000313" key="2">
    <source>
        <dbReference type="EMBL" id="KAK9096098.1"/>
    </source>
</evidence>
<dbReference type="AlphaFoldDB" id="A0AAP0EUG5"/>
<feature type="region of interest" description="Disordered" evidence="1">
    <location>
        <begin position="92"/>
        <end position="113"/>
    </location>
</feature>
<evidence type="ECO:0000256" key="1">
    <source>
        <dbReference type="SAM" id="MobiDB-lite"/>
    </source>
</evidence>
<proteinExistence type="predicted"/>
<feature type="compositionally biased region" description="Basic and acidic residues" evidence="1">
    <location>
        <begin position="104"/>
        <end position="113"/>
    </location>
</feature>
<dbReference type="Proteomes" id="UP001417504">
    <property type="component" value="Unassembled WGS sequence"/>
</dbReference>
<evidence type="ECO:0000313" key="3">
    <source>
        <dbReference type="Proteomes" id="UP001417504"/>
    </source>
</evidence>
<dbReference type="EMBL" id="JBBNAE010000009">
    <property type="protein sequence ID" value="KAK9096098.1"/>
    <property type="molecule type" value="Genomic_DNA"/>
</dbReference>
<comment type="caution">
    <text evidence="2">The sequence shown here is derived from an EMBL/GenBank/DDBJ whole genome shotgun (WGS) entry which is preliminary data.</text>
</comment>
<keyword evidence="3" id="KW-1185">Reference proteome</keyword>
<organism evidence="2 3">
    <name type="scientific">Stephania japonica</name>
    <dbReference type="NCBI Taxonomy" id="461633"/>
    <lineage>
        <taxon>Eukaryota</taxon>
        <taxon>Viridiplantae</taxon>
        <taxon>Streptophyta</taxon>
        <taxon>Embryophyta</taxon>
        <taxon>Tracheophyta</taxon>
        <taxon>Spermatophyta</taxon>
        <taxon>Magnoliopsida</taxon>
        <taxon>Ranunculales</taxon>
        <taxon>Menispermaceae</taxon>
        <taxon>Menispermoideae</taxon>
        <taxon>Cissampelideae</taxon>
        <taxon>Stephania</taxon>
    </lineage>
</organism>
<feature type="region of interest" description="Disordered" evidence="1">
    <location>
        <begin position="1"/>
        <end position="44"/>
    </location>
</feature>
<gene>
    <name evidence="2" type="ORF">Sjap_021595</name>
</gene>
<name>A0AAP0EUG5_9MAGN</name>